<organism evidence="2 3">
    <name type="scientific">Candidatus Promineifilum breve</name>
    <dbReference type="NCBI Taxonomy" id="1806508"/>
    <lineage>
        <taxon>Bacteria</taxon>
        <taxon>Bacillati</taxon>
        <taxon>Chloroflexota</taxon>
        <taxon>Ardenticatenia</taxon>
        <taxon>Candidatus Promineifilales</taxon>
        <taxon>Candidatus Promineifilaceae</taxon>
        <taxon>Candidatus Promineifilum</taxon>
    </lineage>
</organism>
<keyword evidence="1" id="KW-1133">Transmembrane helix</keyword>
<proteinExistence type="predicted"/>
<evidence type="ECO:0000313" key="2">
    <source>
        <dbReference type="EMBL" id="CUS05511.2"/>
    </source>
</evidence>
<gene>
    <name evidence="2" type="ORF">CFX0092_A3633</name>
</gene>
<dbReference type="RefSeq" id="WP_157913276.1">
    <property type="nucleotide sequence ID" value="NZ_LN890655.1"/>
</dbReference>
<feature type="transmembrane region" description="Helical" evidence="1">
    <location>
        <begin position="27"/>
        <end position="52"/>
    </location>
</feature>
<sequence>MMNDLPMPVSPGLPEPAANREPLIRPVYVVIGVVVTLVVAALSVALLVYLAINYAETILIVRDIFIIALGLMSCLSGIVLILLLISIIRLINMLEFELKPILLKTNDTLGTIRGTTVFMSENVVRPMTKASSYAAGLRRGVATLFGDPRRNLGK</sequence>
<evidence type="ECO:0000313" key="3">
    <source>
        <dbReference type="Proteomes" id="UP000215027"/>
    </source>
</evidence>
<protein>
    <submittedName>
        <fullName evidence="2">Uncharacterized protein</fullName>
    </submittedName>
</protein>
<dbReference type="OrthoDB" id="166442at2"/>
<reference evidence="2" key="1">
    <citation type="submission" date="2016-01" db="EMBL/GenBank/DDBJ databases">
        <authorList>
            <person name="Mcilroy J.S."/>
            <person name="Karst M S."/>
            <person name="Albertsen M."/>
        </authorList>
    </citation>
    <scope>NUCLEOTIDE SEQUENCE</scope>
    <source>
        <strain evidence="2">Cfx-K</strain>
    </source>
</reference>
<evidence type="ECO:0000256" key="1">
    <source>
        <dbReference type="SAM" id="Phobius"/>
    </source>
</evidence>
<feature type="transmembrane region" description="Helical" evidence="1">
    <location>
        <begin position="64"/>
        <end position="91"/>
    </location>
</feature>
<name>A0A160T579_9CHLR</name>
<keyword evidence="1" id="KW-0472">Membrane</keyword>
<dbReference type="EMBL" id="LN890655">
    <property type="protein sequence ID" value="CUS05511.2"/>
    <property type="molecule type" value="Genomic_DNA"/>
</dbReference>
<dbReference type="AlphaFoldDB" id="A0A160T579"/>
<keyword evidence="3" id="KW-1185">Reference proteome</keyword>
<accession>A0A160T579</accession>
<dbReference type="KEGG" id="pbf:CFX0092_A3633"/>
<dbReference type="Proteomes" id="UP000215027">
    <property type="component" value="Chromosome I"/>
</dbReference>
<keyword evidence="1" id="KW-0812">Transmembrane</keyword>